<dbReference type="Pfam" id="PF20420">
    <property type="entry name" value="DUF6702"/>
    <property type="match status" value="1"/>
</dbReference>
<dbReference type="OrthoDB" id="278786at2"/>
<name>A0A4U1BCU7_9GAMM</name>
<feature type="signal peptide" evidence="1">
    <location>
        <begin position="1"/>
        <end position="17"/>
    </location>
</feature>
<dbReference type="AlphaFoldDB" id="A0A4U1BCU7"/>
<protein>
    <submittedName>
        <fullName evidence="2">Uncharacterized protein</fullName>
    </submittedName>
</protein>
<dbReference type="InterPro" id="IPR046525">
    <property type="entry name" value="DUF6702"/>
</dbReference>
<dbReference type="Proteomes" id="UP000305674">
    <property type="component" value="Unassembled WGS sequence"/>
</dbReference>
<reference evidence="2 3" key="1">
    <citation type="submission" date="2019-04" db="EMBL/GenBank/DDBJ databases">
        <authorList>
            <person name="Hwang J.C."/>
        </authorList>
    </citation>
    <scope>NUCLEOTIDE SEQUENCE [LARGE SCALE GENOMIC DNA]</scope>
    <source>
        <strain evidence="2 3">IMCC35001</strain>
    </source>
</reference>
<keyword evidence="1" id="KW-0732">Signal</keyword>
<feature type="chain" id="PRO_5020264004" evidence="1">
    <location>
        <begin position="18"/>
        <end position="157"/>
    </location>
</feature>
<sequence>MRPWLLVLALLCGSAWAHQYHFGLTEMALSRDGHSLEIIHRYSARDMGLALELPASKGFADAEPQLRAYMEKHFRVETDTGLALRPDWVGIDPNVRDLLIYQELPIAKYRGQPLTITLTLLQEVEPSQVNTLNLQGFQDTQSWQLNRASPSVTLTLP</sequence>
<evidence type="ECO:0000313" key="3">
    <source>
        <dbReference type="Proteomes" id="UP000305674"/>
    </source>
</evidence>
<accession>A0A4U1BCU7</accession>
<gene>
    <name evidence="2" type="ORF">FCL40_09505</name>
</gene>
<dbReference type="RefSeq" id="WP_136853063.1">
    <property type="nucleotide sequence ID" value="NZ_SWCI01000005.1"/>
</dbReference>
<evidence type="ECO:0000313" key="2">
    <source>
        <dbReference type="EMBL" id="TKB48869.1"/>
    </source>
</evidence>
<dbReference type="EMBL" id="SWCI01000005">
    <property type="protein sequence ID" value="TKB48869.1"/>
    <property type="molecule type" value="Genomic_DNA"/>
</dbReference>
<proteinExistence type="predicted"/>
<organism evidence="2 3">
    <name type="scientific">Ferrimonas sediminicola</name>
    <dbReference type="NCBI Taxonomy" id="2569538"/>
    <lineage>
        <taxon>Bacteria</taxon>
        <taxon>Pseudomonadati</taxon>
        <taxon>Pseudomonadota</taxon>
        <taxon>Gammaproteobacteria</taxon>
        <taxon>Alteromonadales</taxon>
        <taxon>Ferrimonadaceae</taxon>
        <taxon>Ferrimonas</taxon>
    </lineage>
</organism>
<evidence type="ECO:0000256" key="1">
    <source>
        <dbReference type="SAM" id="SignalP"/>
    </source>
</evidence>
<comment type="caution">
    <text evidence="2">The sequence shown here is derived from an EMBL/GenBank/DDBJ whole genome shotgun (WGS) entry which is preliminary data.</text>
</comment>
<keyword evidence="3" id="KW-1185">Reference proteome</keyword>